<dbReference type="SUPFAM" id="SSF53098">
    <property type="entry name" value="Ribonuclease H-like"/>
    <property type="match status" value="1"/>
</dbReference>
<dbReference type="InterPro" id="IPR056924">
    <property type="entry name" value="SH3_Tf2-1"/>
</dbReference>
<comment type="caution">
    <text evidence="4">The sequence shown here is derived from an EMBL/GenBank/DDBJ whole genome shotgun (WGS) entry which is preliminary data.</text>
</comment>
<gene>
    <name evidence="4" type="ORF">Tco_0841745</name>
</gene>
<dbReference type="Gene3D" id="3.10.10.10">
    <property type="entry name" value="HIV Type 1 Reverse Transcriptase, subunit A, domain 1"/>
    <property type="match status" value="1"/>
</dbReference>
<dbReference type="PANTHER" id="PTHR37984">
    <property type="entry name" value="PROTEIN CBG26694"/>
    <property type="match status" value="1"/>
</dbReference>
<dbReference type="Pfam" id="PF24626">
    <property type="entry name" value="SH3_Tf2-1"/>
    <property type="match status" value="1"/>
</dbReference>
<dbReference type="GO" id="GO:0003964">
    <property type="term" value="F:RNA-directed DNA polymerase activity"/>
    <property type="evidence" value="ECO:0007669"/>
    <property type="project" value="UniProtKB-KW"/>
</dbReference>
<keyword evidence="5" id="KW-1185">Reference proteome</keyword>
<dbReference type="InterPro" id="IPR043128">
    <property type="entry name" value="Rev_trsase/Diguanyl_cyclase"/>
</dbReference>
<reference evidence="4" key="2">
    <citation type="submission" date="2022-01" db="EMBL/GenBank/DDBJ databases">
        <authorList>
            <person name="Yamashiro T."/>
            <person name="Shiraishi A."/>
            <person name="Satake H."/>
            <person name="Nakayama K."/>
        </authorList>
    </citation>
    <scope>NUCLEOTIDE SEQUENCE</scope>
</reference>
<dbReference type="PROSITE" id="PS50994">
    <property type="entry name" value="INTEGRASE"/>
    <property type="match status" value="1"/>
</dbReference>
<dbReference type="Proteomes" id="UP001151760">
    <property type="component" value="Unassembled WGS sequence"/>
</dbReference>
<dbReference type="PROSITE" id="PS50878">
    <property type="entry name" value="RT_POL"/>
    <property type="match status" value="1"/>
</dbReference>
<proteinExistence type="predicted"/>
<dbReference type="CDD" id="cd09274">
    <property type="entry name" value="RNase_HI_RT_Ty3"/>
    <property type="match status" value="1"/>
</dbReference>
<dbReference type="InterPro" id="IPR043502">
    <property type="entry name" value="DNA/RNA_pol_sf"/>
</dbReference>
<keyword evidence="1" id="KW-0511">Multifunctional enzyme</keyword>
<dbReference type="CDD" id="cd01647">
    <property type="entry name" value="RT_LTR"/>
    <property type="match status" value="1"/>
</dbReference>
<evidence type="ECO:0000313" key="5">
    <source>
        <dbReference type="Proteomes" id="UP001151760"/>
    </source>
</evidence>
<dbReference type="Gene3D" id="3.30.70.270">
    <property type="match status" value="2"/>
</dbReference>
<dbReference type="Pfam" id="PF00078">
    <property type="entry name" value="RVT_1"/>
    <property type="match status" value="1"/>
</dbReference>
<organism evidence="4 5">
    <name type="scientific">Tanacetum coccineum</name>
    <dbReference type="NCBI Taxonomy" id="301880"/>
    <lineage>
        <taxon>Eukaryota</taxon>
        <taxon>Viridiplantae</taxon>
        <taxon>Streptophyta</taxon>
        <taxon>Embryophyta</taxon>
        <taxon>Tracheophyta</taxon>
        <taxon>Spermatophyta</taxon>
        <taxon>Magnoliopsida</taxon>
        <taxon>eudicotyledons</taxon>
        <taxon>Gunneridae</taxon>
        <taxon>Pentapetalae</taxon>
        <taxon>asterids</taxon>
        <taxon>campanulids</taxon>
        <taxon>Asterales</taxon>
        <taxon>Asteraceae</taxon>
        <taxon>Asteroideae</taxon>
        <taxon>Anthemideae</taxon>
        <taxon>Anthemidinae</taxon>
        <taxon>Tanacetum</taxon>
    </lineage>
</organism>
<reference evidence="4" key="1">
    <citation type="journal article" date="2022" name="Int. J. Mol. Sci.">
        <title>Draft Genome of Tanacetum Coccineum: Genomic Comparison of Closely Related Tanacetum-Family Plants.</title>
        <authorList>
            <person name="Yamashiro T."/>
            <person name="Shiraishi A."/>
            <person name="Nakayama K."/>
            <person name="Satake H."/>
        </authorList>
    </citation>
    <scope>NUCLEOTIDE SEQUENCE</scope>
</reference>
<evidence type="ECO:0000259" key="2">
    <source>
        <dbReference type="PROSITE" id="PS50878"/>
    </source>
</evidence>
<dbReference type="Pfam" id="PF17919">
    <property type="entry name" value="RT_RNaseH_2"/>
    <property type="match status" value="1"/>
</dbReference>
<keyword evidence="4" id="KW-0695">RNA-directed DNA polymerase</keyword>
<dbReference type="InterPro" id="IPR001584">
    <property type="entry name" value="Integrase_cat-core"/>
</dbReference>
<feature type="domain" description="Integrase catalytic" evidence="3">
    <location>
        <begin position="503"/>
        <end position="667"/>
    </location>
</feature>
<keyword evidence="4" id="KW-0808">Transferase</keyword>
<evidence type="ECO:0000259" key="3">
    <source>
        <dbReference type="PROSITE" id="PS50994"/>
    </source>
</evidence>
<dbReference type="InterPro" id="IPR041577">
    <property type="entry name" value="RT_RNaseH_2"/>
</dbReference>
<evidence type="ECO:0000256" key="1">
    <source>
        <dbReference type="ARBA" id="ARBA00023268"/>
    </source>
</evidence>
<name>A0ABQ5AYL2_9ASTR</name>
<dbReference type="EMBL" id="BQNB010012737">
    <property type="protein sequence ID" value="GJT07283.1"/>
    <property type="molecule type" value="Genomic_DNA"/>
</dbReference>
<dbReference type="PANTHER" id="PTHR37984:SF5">
    <property type="entry name" value="PROTEIN NYNRIN-LIKE"/>
    <property type="match status" value="1"/>
</dbReference>
<dbReference type="InterPro" id="IPR050951">
    <property type="entry name" value="Retrovirus_Pol_polyprotein"/>
</dbReference>
<keyword evidence="4" id="KW-0548">Nucleotidyltransferase</keyword>
<dbReference type="InterPro" id="IPR000477">
    <property type="entry name" value="RT_dom"/>
</dbReference>
<evidence type="ECO:0000313" key="4">
    <source>
        <dbReference type="EMBL" id="GJT07283.1"/>
    </source>
</evidence>
<dbReference type="InterPro" id="IPR036397">
    <property type="entry name" value="RNaseH_sf"/>
</dbReference>
<sequence length="865" mass="99385">MGIAASEGPSNVNVNAVEALQDPNVVTGMDWLSQNKAGIVCLEKVVEIPLEGSRILRDQGECTFRSAKALWNAKLQELQDKGFIRPSHSPWGAPVLFVKKKDGSFRMCIDYRELNKLTVKNRYPLPRIDDLFDQLQGSCYFSKIDLRSGYHQLRVHEDDIPKTAFRTRYGHFKFTVMPFRLTNAPAVFMDLMNRVCKPYLDKFVIVFIDDILIYSKTKEDHEVHLRLVLELLRKEKLYAKFSKCEFWLQEVHFLGHVVNQSGIHVDPGKIEAVKNWKAPTTSSEIRSFLGLAGYYRRFIANFSKIAKPLTSLTQKNQKYVWGVEQEEAFQTLKNNLCDAPILSLPDGVEDFVVYCDASNQGLGCVLMQRNKVIAYASRQLKIHEKNYTTHDLELGAVVFALKTWRHYLYGTKSVIYTDHKSLQHIFDQKELNMRHGGGFDFIRDYECKIRYHSGKANVVADALSRKERVKPKRVRAMAMTIQSGVKGMILATQGEYVQSEDVLLRGPGYSVHLDRIRCTMTFRDVLVAGNEEGILYYVSIDKIRHFLAIREDYSTEKLARLYTDEIVARHGVPVSIILDRDARFTSRLWQTFQKALGTRLDMSTAYHPQTDGQSERTIQTLEDMLRACVIDFGGSWDVHLPLAEFSYNNSYHTSIRCAPFEALYGRKCRSPVLWAEIGEGSLIGPELVQETTDKVVVIKEKLKAARDRQKSYADNRRKPLEFEVGDHVMFKVSGGAFKEGWIGPIAYRLRLSEELSVVHDTFHMSNLKKCLADASLHVPLDEIKVDKTLRFVEELIEIMDLGIKSLKRSSISLVKVHWNSKCGPEFTWEREDYMKSKYPQLFVDRADESANYISGRYFLIRRGYL</sequence>
<dbReference type="InterPro" id="IPR012337">
    <property type="entry name" value="RNaseH-like_sf"/>
</dbReference>
<protein>
    <submittedName>
        <fullName evidence="4">Reverse transcriptase domain-containing protein</fullName>
    </submittedName>
</protein>
<dbReference type="SUPFAM" id="SSF56672">
    <property type="entry name" value="DNA/RNA polymerases"/>
    <property type="match status" value="1"/>
</dbReference>
<accession>A0ABQ5AYL2</accession>
<feature type="domain" description="Reverse transcriptase" evidence="2">
    <location>
        <begin position="79"/>
        <end position="258"/>
    </location>
</feature>
<dbReference type="Gene3D" id="3.30.420.10">
    <property type="entry name" value="Ribonuclease H-like superfamily/Ribonuclease H"/>
    <property type="match status" value="1"/>
</dbReference>